<proteinExistence type="predicted"/>
<protein>
    <submittedName>
        <fullName evidence="3">PDEase domain-containing protein</fullName>
    </submittedName>
</protein>
<reference evidence="1 2" key="2">
    <citation type="submission" date="2018-11" db="EMBL/GenBank/DDBJ databases">
        <authorList>
            <consortium name="Pathogen Informatics"/>
        </authorList>
    </citation>
    <scope>NUCLEOTIDE SEQUENCE [LARGE SCALE GENOMIC DNA]</scope>
</reference>
<dbReference type="AlphaFoldDB" id="A0A0M3IZK4"/>
<dbReference type="PANTHER" id="PTHR46089">
    <property type="entry name" value="ALSIN HOMOLOG"/>
    <property type="match status" value="1"/>
</dbReference>
<dbReference type="PANTHER" id="PTHR46089:SF2">
    <property type="entry name" value="ALSIN HOMOLOG"/>
    <property type="match status" value="1"/>
</dbReference>
<dbReference type="InterPro" id="IPR051984">
    <property type="entry name" value="Alsin"/>
</dbReference>
<dbReference type="OrthoDB" id="48314at2759"/>
<evidence type="ECO:0000313" key="2">
    <source>
        <dbReference type="Proteomes" id="UP000267096"/>
    </source>
</evidence>
<dbReference type="GO" id="GO:0031267">
    <property type="term" value="F:small GTPase binding"/>
    <property type="evidence" value="ECO:0007669"/>
    <property type="project" value="TreeGrafter"/>
</dbReference>
<evidence type="ECO:0000313" key="1">
    <source>
        <dbReference type="EMBL" id="VDK17872.1"/>
    </source>
</evidence>
<dbReference type="GO" id="GO:0005085">
    <property type="term" value="F:guanyl-nucleotide exchange factor activity"/>
    <property type="evidence" value="ECO:0007669"/>
    <property type="project" value="TreeGrafter"/>
</dbReference>
<dbReference type="EMBL" id="UYRR01000422">
    <property type="protein sequence ID" value="VDK17872.1"/>
    <property type="molecule type" value="Genomic_DNA"/>
</dbReference>
<gene>
    <name evidence="1" type="ORF">ASIM_LOCUS587</name>
</gene>
<reference evidence="3" key="1">
    <citation type="submission" date="2017-02" db="UniProtKB">
        <authorList>
            <consortium name="WormBaseParasite"/>
        </authorList>
    </citation>
    <scope>IDENTIFICATION</scope>
</reference>
<organism evidence="3">
    <name type="scientific">Anisakis simplex</name>
    <name type="common">Herring worm</name>
    <dbReference type="NCBI Taxonomy" id="6269"/>
    <lineage>
        <taxon>Eukaryota</taxon>
        <taxon>Metazoa</taxon>
        <taxon>Ecdysozoa</taxon>
        <taxon>Nematoda</taxon>
        <taxon>Chromadorea</taxon>
        <taxon>Rhabditida</taxon>
        <taxon>Spirurina</taxon>
        <taxon>Ascaridomorpha</taxon>
        <taxon>Ascaridoidea</taxon>
        <taxon>Anisakidae</taxon>
        <taxon>Anisakis</taxon>
        <taxon>Anisakis simplex complex</taxon>
    </lineage>
</organism>
<name>A0A0M3IZK4_ANISI</name>
<dbReference type="GO" id="GO:0005737">
    <property type="term" value="C:cytoplasm"/>
    <property type="evidence" value="ECO:0007669"/>
    <property type="project" value="TreeGrafter"/>
</dbReference>
<dbReference type="GO" id="GO:0016197">
    <property type="term" value="P:endosomal transport"/>
    <property type="evidence" value="ECO:0007669"/>
    <property type="project" value="TreeGrafter"/>
</dbReference>
<sequence>MCFFQALCNKFHPLSRLVNGLIEVFTSSYSNIGTHYALYAEVVHEFSSIIARLYAVVRLLFVNLPPSCEMHTPVPICVDRVHTSCTESGAGSSTPTASTVSLNSLLDSPSPRRSCAVGDTVRSSTAHHPHRSCSSRRSAQAEDLSVLTPACDFIVEHLFAQCYAILFTIYSVSCAEADRRYWDRVMFLNAHTDVKLLTYLEVSR</sequence>
<accession>A0A0M3IZK4</accession>
<evidence type="ECO:0000313" key="3">
    <source>
        <dbReference type="WBParaSite" id="ASIM_0000068701-mRNA-1"/>
    </source>
</evidence>
<dbReference type="Proteomes" id="UP000267096">
    <property type="component" value="Unassembled WGS sequence"/>
</dbReference>
<dbReference type="WBParaSite" id="ASIM_0000068701-mRNA-1">
    <property type="protein sequence ID" value="ASIM_0000068701-mRNA-1"/>
    <property type="gene ID" value="ASIM_0000068701"/>
</dbReference>
<keyword evidence="2" id="KW-1185">Reference proteome</keyword>